<feature type="compositionally biased region" description="Acidic residues" evidence="1">
    <location>
        <begin position="14"/>
        <end position="24"/>
    </location>
</feature>
<sequence length="57" mass="6627">AEDKNKLTKKVLENDSDDENEDDNTNNLIGDSKNIEINKKEKIELDLQNAITKYYEL</sequence>
<proteinExistence type="predicted"/>
<evidence type="ECO:0000256" key="1">
    <source>
        <dbReference type="SAM" id="MobiDB-lite"/>
    </source>
</evidence>
<name>A0ABN7UCV6_GIGMA</name>
<protein>
    <submittedName>
        <fullName evidence="2">5091_t:CDS:1</fullName>
    </submittedName>
</protein>
<feature type="non-terminal residue" evidence="2">
    <location>
        <position position="1"/>
    </location>
</feature>
<evidence type="ECO:0000313" key="2">
    <source>
        <dbReference type="EMBL" id="CAG8565214.1"/>
    </source>
</evidence>
<feature type="region of interest" description="Disordered" evidence="1">
    <location>
        <begin position="1"/>
        <end position="29"/>
    </location>
</feature>
<keyword evidence="3" id="KW-1185">Reference proteome</keyword>
<evidence type="ECO:0000313" key="3">
    <source>
        <dbReference type="Proteomes" id="UP000789901"/>
    </source>
</evidence>
<organism evidence="2 3">
    <name type="scientific">Gigaspora margarita</name>
    <dbReference type="NCBI Taxonomy" id="4874"/>
    <lineage>
        <taxon>Eukaryota</taxon>
        <taxon>Fungi</taxon>
        <taxon>Fungi incertae sedis</taxon>
        <taxon>Mucoromycota</taxon>
        <taxon>Glomeromycotina</taxon>
        <taxon>Glomeromycetes</taxon>
        <taxon>Diversisporales</taxon>
        <taxon>Gigasporaceae</taxon>
        <taxon>Gigaspora</taxon>
    </lineage>
</organism>
<feature type="compositionally biased region" description="Basic and acidic residues" evidence="1">
    <location>
        <begin position="1"/>
        <end position="13"/>
    </location>
</feature>
<accession>A0ABN7UCV6</accession>
<dbReference type="EMBL" id="CAJVQB010002178">
    <property type="protein sequence ID" value="CAG8565214.1"/>
    <property type="molecule type" value="Genomic_DNA"/>
</dbReference>
<reference evidence="2 3" key="1">
    <citation type="submission" date="2021-06" db="EMBL/GenBank/DDBJ databases">
        <authorList>
            <person name="Kallberg Y."/>
            <person name="Tangrot J."/>
            <person name="Rosling A."/>
        </authorList>
    </citation>
    <scope>NUCLEOTIDE SEQUENCE [LARGE SCALE GENOMIC DNA]</scope>
    <source>
        <strain evidence="2 3">120-4 pot B 10/14</strain>
    </source>
</reference>
<gene>
    <name evidence="2" type="ORF">GMARGA_LOCUS5213</name>
</gene>
<comment type="caution">
    <text evidence="2">The sequence shown here is derived from an EMBL/GenBank/DDBJ whole genome shotgun (WGS) entry which is preliminary data.</text>
</comment>
<dbReference type="Proteomes" id="UP000789901">
    <property type="component" value="Unassembled WGS sequence"/>
</dbReference>